<feature type="transmembrane region" description="Helical" evidence="1">
    <location>
        <begin position="78"/>
        <end position="97"/>
    </location>
</feature>
<organism evidence="2 3">
    <name type="scientific">Eragrostis curvula</name>
    <name type="common">weeping love grass</name>
    <dbReference type="NCBI Taxonomy" id="38414"/>
    <lineage>
        <taxon>Eukaryota</taxon>
        <taxon>Viridiplantae</taxon>
        <taxon>Streptophyta</taxon>
        <taxon>Embryophyta</taxon>
        <taxon>Tracheophyta</taxon>
        <taxon>Spermatophyta</taxon>
        <taxon>Magnoliopsida</taxon>
        <taxon>Liliopsida</taxon>
        <taxon>Poales</taxon>
        <taxon>Poaceae</taxon>
        <taxon>PACMAD clade</taxon>
        <taxon>Chloridoideae</taxon>
        <taxon>Eragrostideae</taxon>
        <taxon>Eragrostidinae</taxon>
        <taxon>Eragrostis</taxon>
    </lineage>
</organism>
<comment type="caution">
    <text evidence="2">The sequence shown here is derived from an EMBL/GenBank/DDBJ whole genome shotgun (WGS) entry which is preliminary data.</text>
</comment>
<keyword evidence="1" id="KW-1133">Transmembrane helix</keyword>
<evidence type="ECO:0000313" key="3">
    <source>
        <dbReference type="Proteomes" id="UP000324897"/>
    </source>
</evidence>
<sequence length="187" mass="19748">MSALLHVEPLVDAAAELHIHPGIIGCFVLSVTALFNWAILSINSSLARQAAEREPKMMPRPAAPAAASAARSPQLARCAFLVLAALMSASWFVEPFAAAAEPWLTRTLAVIFILIFAALFNYSAHLSSAPPSSPAHSSPAPLRHRCMVPGSGRSPPVVSWEAVAVCLIGAGGSLIVCSRRLIAEWGY</sequence>
<keyword evidence="1" id="KW-0472">Membrane</keyword>
<feature type="non-terminal residue" evidence="2">
    <location>
        <position position="1"/>
    </location>
</feature>
<feature type="transmembrane region" description="Helical" evidence="1">
    <location>
        <begin position="20"/>
        <end position="40"/>
    </location>
</feature>
<gene>
    <name evidence="2" type="ORF">EJB05_43226</name>
</gene>
<proteinExistence type="predicted"/>
<keyword evidence="1" id="KW-0812">Transmembrane</keyword>
<evidence type="ECO:0000313" key="2">
    <source>
        <dbReference type="EMBL" id="TVU09733.1"/>
    </source>
</evidence>
<protein>
    <submittedName>
        <fullName evidence="2">Uncharacterized protein</fullName>
    </submittedName>
</protein>
<keyword evidence="3" id="KW-1185">Reference proteome</keyword>
<dbReference type="EMBL" id="RWGY01000039">
    <property type="protein sequence ID" value="TVU09733.1"/>
    <property type="molecule type" value="Genomic_DNA"/>
</dbReference>
<dbReference type="Proteomes" id="UP000324897">
    <property type="component" value="Chromosome 3"/>
</dbReference>
<dbReference type="AlphaFoldDB" id="A0A5J9TEB4"/>
<accession>A0A5J9TEB4</accession>
<feature type="transmembrane region" description="Helical" evidence="1">
    <location>
        <begin position="103"/>
        <end position="122"/>
    </location>
</feature>
<reference evidence="2 3" key="1">
    <citation type="journal article" date="2019" name="Sci. Rep.">
        <title>A high-quality genome of Eragrostis curvula grass provides insights into Poaceae evolution and supports new strategies to enhance forage quality.</title>
        <authorList>
            <person name="Carballo J."/>
            <person name="Santos B.A.C.M."/>
            <person name="Zappacosta D."/>
            <person name="Garbus I."/>
            <person name="Selva J.P."/>
            <person name="Gallo C.A."/>
            <person name="Diaz A."/>
            <person name="Albertini E."/>
            <person name="Caccamo M."/>
            <person name="Echenique V."/>
        </authorList>
    </citation>
    <scope>NUCLEOTIDE SEQUENCE [LARGE SCALE GENOMIC DNA]</scope>
    <source>
        <strain evidence="3">cv. Victoria</strain>
        <tissue evidence="2">Leaf</tissue>
    </source>
</reference>
<evidence type="ECO:0000256" key="1">
    <source>
        <dbReference type="SAM" id="Phobius"/>
    </source>
</evidence>
<dbReference type="Gramene" id="TVU09733">
    <property type="protein sequence ID" value="TVU09733"/>
    <property type="gene ID" value="EJB05_43226"/>
</dbReference>
<name>A0A5J9TEB4_9POAL</name>